<keyword evidence="1" id="KW-0732">Signal</keyword>
<sequence length="166" mass="18068">MRRLAPFALLAALGSVSLTGCATTPGMTETPRVAPAFIAMAASTDLFEIESSRLALQRSRDPMNRMHAELMIRDHTNTSAQLRAAAASAGFGVPTQMRPMHRDMLDALARSATFDATYRAQQVTSHRQALALMERYARRGDVPQLRGVAAATAPVVRGHLDHIVRM</sequence>
<gene>
    <name evidence="3" type="ORF">M1K48_08810</name>
</gene>
<feature type="signal peptide" evidence="1">
    <location>
        <begin position="1"/>
        <end position="22"/>
    </location>
</feature>
<evidence type="ECO:0000259" key="2">
    <source>
        <dbReference type="Pfam" id="PF13628"/>
    </source>
</evidence>
<reference evidence="3 4" key="1">
    <citation type="submission" date="2022-05" db="EMBL/GenBank/DDBJ databases">
        <title>S8-45 Sphingomonas ultraviolaceadurans.</title>
        <authorList>
            <person name="Liu Y."/>
        </authorList>
    </citation>
    <scope>NUCLEOTIDE SEQUENCE [LARGE SCALE GENOMIC DNA]</scope>
    <source>
        <strain evidence="3 4">S8-45</strain>
    </source>
</reference>
<organism evidence="3 4">
    <name type="scientific">Sphingomonas glaciei</name>
    <dbReference type="NCBI Taxonomy" id="2938948"/>
    <lineage>
        <taxon>Bacteria</taxon>
        <taxon>Pseudomonadati</taxon>
        <taxon>Pseudomonadota</taxon>
        <taxon>Alphaproteobacteria</taxon>
        <taxon>Sphingomonadales</taxon>
        <taxon>Sphingomonadaceae</taxon>
        <taxon>Sphingomonas</taxon>
    </lineage>
</organism>
<dbReference type="PANTHER" id="PTHR38593">
    <property type="entry name" value="BLR2558 PROTEIN"/>
    <property type="match status" value="1"/>
</dbReference>
<evidence type="ECO:0000256" key="1">
    <source>
        <dbReference type="SAM" id="SignalP"/>
    </source>
</evidence>
<dbReference type="RefSeq" id="WP_249454543.1">
    <property type="nucleotide sequence ID" value="NZ_CP097253.1"/>
</dbReference>
<dbReference type="PANTHER" id="PTHR38593:SF1">
    <property type="entry name" value="BLR2558 PROTEIN"/>
    <property type="match status" value="1"/>
</dbReference>
<proteinExistence type="predicted"/>
<dbReference type="InterPro" id="IPR012347">
    <property type="entry name" value="Ferritin-like"/>
</dbReference>
<dbReference type="PROSITE" id="PS51257">
    <property type="entry name" value="PROKAR_LIPOPROTEIN"/>
    <property type="match status" value="1"/>
</dbReference>
<evidence type="ECO:0000313" key="3">
    <source>
        <dbReference type="EMBL" id="UUR07050.1"/>
    </source>
</evidence>
<dbReference type="InterPro" id="IPR025419">
    <property type="entry name" value="DUF4142"/>
</dbReference>
<evidence type="ECO:0000313" key="4">
    <source>
        <dbReference type="Proteomes" id="UP000831921"/>
    </source>
</evidence>
<protein>
    <submittedName>
        <fullName evidence="3">DUF4142 domain-containing protein</fullName>
    </submittedName>
</protein>
<keyword evidence="4" id="KW-1185">Reference proteome</keyword>
<feature type="chain" id="PRO_5046250443" evidence="1">
    <location>
        <begin position="23"/>
        <end position="166"/>
    </location>
</feature>
<accession>A0ABY5MTL4</accession>
<dbReference type="Pfam" id="PF13628">
    <property type="entry name" value="DUF4142"/>
    <property type="match status" value="1"/>
</dbReference>
<dbReference type="Gene3D" id="1.20.1260.10">
    <property type="match status" value="1"/>
</dbReference>
<name>A0ABY5MTL4_9SPHN</name>
<feature type="domain" description="DUF4142" evidence="2">
    <location>
        <begin position="35"/>
        <end position="164"/>
    </location>
</feature>
<dbReference type="Proteomes" id="UP000831921">
    <property type="component" value="Chromosome"/>
</dbReference>
<dbReference type="EMBL" id="CP097253">
    <property type="protein sequence ID" value="UUR07050.1"/>
    <property type="molecule type" value="Genomic_DNA"/>
</dbReference>